<reference evidence="3" key="1">
    <citation type="journal article" date="2021" name="Proc. Natl. Acad. Sci. U.S.A.">
        <title>Three genomes in the algal genus Volvox reveal the fate of a haploid sex-determining region after a transition to homothallism.</title>
        <authorList>
            <person name="Yamamoto K."/>
            <person name="Hamaji T."/>
            <person name="Kawai-Toyooka H."/>
            <person name="Matsuzaki R."/>
            <person name="Takahashi F."/>
            <person name="Nishimura Y."/>
            <person name="Kawachi M."/>
            <person name="Noguchi H."/>
            <person name="Minakuchi Y."/>
            <person name="Umen J.G."/>
            <person name="Toyoda A."/>
            <person name="Nozaki H."/>
        </authorList>
    </citation>
    <scope>NUCLEOTIDE SEQUENCE</scope>
    <source>
        <strain evidence="3">NIES-3786</strain>
    </source>
</reference>
<evidence type="ECO:0000313" key="3">
    <source>
        <dbReference type="EMBL" id="GIL88271.1"/>
    </source>
</evidence>
<dbReference type="AlphaFoldDB" id="A0A8J4FV95"/>
<keyword evidence="2" id="KW-0812">Transmembrane</keyword>
<proteinExistence type="predicted"/>
<accession>A0A8J4FV95</accession>
<dbReference type="Proteomes" id="UP000747110">
    <property type="component" value="Unassembled WGS sequence"/>
</dbReference>
<evidence type="ECO:0000256" key="2">
    <source>
        <dbReference type="SAM" id="Phobius"/>
    </source>
</evidence>
<keyword evidence="2" id="KW-1133">Transmembrane helix</keyword>
<evidence type="ECO:0000313" key="4">
    <source>
        <dbReference type="Proteomes" id="UP000747110"/>
    </source>
</evidence>
<dbReference type="EMBL" id="BNCP01000043">
    <property type="protein sequence ID" value="GIL88271.1"/>
    <property type="molecule type" value="Genomic_DNA"/>
</dbReference>
<sequence length="315" mass="34817">MLVVQMHTAAQLLVAVVLDLRIIISLALVGLPVVVSGGGMQNPYHRHHRSERGRHEERSHSPPHRHDDEARRRAPRSSLTPQRRERSRSPLGMHYVVSRSRQSSPGAGPSSSRSERIYGCALHGGRADHLTTECWLLRHLRSDSGLVSLHEGDYPTQHYRCQPGCHLHGPAANHSTVSCRFLLMLVATHGRSQRQQSTQWDDVLSLEAQRLAGLGAGETKLGDDDEELVKAAVVVEKSRDMHHQETARVPPVMATIATQTVEPCTEVEPCTVARPSMRYERTTPADQADDQPFCSAVPAAEQRRPAAAAPICRLC</sequence>
<name>A0A8J4FV95_9CHLO</name>
<feature type="compositionally biased region" description="Basic and acidic residues" evidence="1">
    <location>
        <begin position="53"/>
        <end position="72"/>
    </location>
</feature>
<feature type="region of interest" description="Disordered" evidence="1">
    <location>
        <begin position="37"/>
        <end position="114"/>
    </location>
</feature>
<protein>
    <submittedName>
        <fullName evidence="3">Uncharacterized protein</fullName>
    </submittedName>
</protein>
<keyword evidence="2" id="KW-0472">Membrane</keyword>
<keyword evidence="4" id="KW-1185">Reference proteome</keyword>
<gene>
    <name evidence="3" type="ORF">Vretifemale_16201</name>
</gene>
<feature type="transmembrane region" description="Helical" evidence="2">
    <location>
        <begin position="12"/>
        <end position="35"/>
    </location>
</feature>
<evidence type="ECO:0000256" key="1">
    <source>
        <dbReference type="SAM" id="MobiDB-lite"/>
    </source>
</evidence>
<feature type="compositionally biased region" description="Low complexity" evidence="1">
    <location>
        <begin position="98"/>
        <end position="112"/>
    </location>
</feature>
<comment type="caution">
    <text evidence="3">The sequence shown here is derived from an EMBL/GenBank/DDBJ whole genome shotgun (WGS) entry which is preliminary data.</text>
</comment>
<organism evidence="3 4">
    <name type="scientific">Volvox reticuliferus</name>
    <dbReference type="NCBI Taxonomy" id="1737510"/>
    <lineage>
        <taxon>Eukaryota</taxon>
        <taxon>Viridiplantae</taxon>
        <taxon>Chlorophyta</taxon>
        <taxon>core chlorophytes</taxon>
        <taxon>Chlorophyceae</taxon>
        <taxon>CS clade</taxon>
        <taxon>Chlamydomonadales</taxon>
        <taxon>Volvocaceae</taxon>
        <taxon>Volvox</taxon>
    </lineage>
</organism>